<dbReference type="RefSeq" id="WP_322466733.1">
    <property type="nucleotide sequence ID" value="NZ_JAXOJX010000033.1"/>
</dbReference>
<dbReference type="PANTHER" id="PTHR42718">
    <property type="entry name" value="MAJOR FACILITATOR SUPERFAMILY MULTIDRUG TRANSPORTER MFSC"/>
    <property type="match status" value="1"/>
</dbReference>
<dbReference type="InterPro" id="IPR011701">
    <property type="entry name" value="MFS"/>
</dbReference>
<keyword evidence="5 7" id="KW-0472">Membrane</keyword>
<sequence length="596" mass="62486">MPSLPAMTDPYAPRAWLPHERPMMPGSPSTPLHAPARRAAYAAVGLLVSLTGGLGNALVSANLQSLQGALGLYAAEAAWLPAAFVMSNVSMNLLLVKFRQQYGLRLFTEAFIALYALIALAHVFVHDFSTALALRAAHGMTAAAMTSLGLYYMLQAFPAPLRLRGLVIALGTSQLALPLARLLPVGVLEASAWRGLTLFEAGLALLSFAAVLVLKLPPGDRYRVFEKLDFLTFALFAPGMALLCAVLGLGRTLWWTQSAWLGWALAGAIVLLTAAVALEHHRRNPLLNTRWISSAGLVRLGLVMLLIRVVLSEQGVGAVGLLQTLGMGPDQLRPLFVIVLLGTVAGVGASAWLISPTRLHWPILFALALMILGSLLDAQVTSLARPHDFYVSQFLLAFGSAYFLGPAMLSGMSQVIAQPRNLVSFTVIFGISQNLGGLAGSALVGTFQTWREKFHSSQLTEPLTLLDPQVVARLQAGAAALAGTQADPVLRNAQGSAALAAAAAREANVLAYADVFLFTGVLAALTLVFMMGHAAWAARRGAPEMAQRTAQAPAPAAAAPSPAPAASPAPTPASTAAPAPERPGSADPSAPLTDTV</sequence>
<dbReference type="InterPro" id="IPR036259">
    <property type="entry name" value="MFS_trans_sf"/>
</dbReference>
<feature type="region of interest" description="Disordered" evidence="6">
    <location>
        <begin position="546"/>
        <end position="596"/>
    </location>
</feature>
<comment type="caution">
    <text evidence="9">The sequence shown here is derived from an EMBL/GenBank/DDBJ whole genome shotgun (WGS) entry which is preliminary data.</text>
</comment>
<feature type="transmembrane region" description="Helical" evidence="7">
    <location>
        <begin position="106"/>
        <end position="125"/>
    </location>
</feature>
<feature type="compositionally biased region" description="Low complexity" evidence="6">
    <location>
        <begin position="549"/>
        <end position="560"/>
    </location>
</feature>
<feature type="transmembrane region" description="Helical" evidence="7">
    <location>
        <begin position="422"/>
        <end position="444"/>
    </location>
</feature>
<evidence type="ECO:0000259" key="8">
    <source>
        <dbReference type="PROSITE" id="PS50850"/>
    </source>
</evidence>
<dbReference type="Proteomes" id="UP001293718">
    <property type="component" value="Unassembled WGS sequence"/>
</dbReference>
<evidence type="ECO:0000256" key="5">
    <source>
        <dbReference type="ARBA" id="ARBA00023136"/>
    </source>
</evidence>
<feature type="transmembrane region" description="Helical" evidence="7">
    <location>
        <begin position="196"/>
        <end position="216"/>
    </location>
</feature>
<feature type="transmembrane region" description="Helical" evidence="7">
    <location>
        <begin position="390"/>
        <end position="410"/>
    </location>
</feature>
<dbReference type="SUPFAM" id="SSF103473">
    <property type="entry name" value="MFS general substrate transporter"/>
    <property type="match status" value="1"/>
</dbReference>
<keyword evidence="10" id="KW-1185">Reference proteome</keyword>
<dbReference type="Pfam" id="PF07690">
    <property type="entry name" value="MFS_1"/>
    <property type="match status" value="1"/>
</dbReference>
<dbReference type="EMBL" id="JAXOJX010000033">
    <property type="protein sequence ID" value="MDZ5458728.1"/>
    <property type="molecule type" value="Genomic_DNA"/>
</dbReference>
<feature type="transmembrane region" description="Helical" evidence="7">
    <location>
        <begin position="331"/>
        <end position="354"/>
    </location>
</feature>
<accession>A0ABU5IHV0</accession>
<feature type="transmembrane region" description="Helical" evidence="7">
    <location>
        <begin position="39"/>
        <end position="59"/>
    </location>
</feature>
<evidence type="ECO:0000256" key="2">
    <source>
        <dbReference type="ARBA" id="ARBA00022448"/>
    </source>
</evidence>
<feature type="transmembrane region" description="Helical" evidence="7">
    <location>
        <begin position="131"/>
        <end position="154"/>
    </location>
</feature>
<feature type="transmembrane region" description="Helical" evidence="7">
    <location>
        <begin position="291"/>
        <end position="311"/>
    </location>
</feature>
<evidence type="ECO:0000256" key="6">
    <source>
        <dbReference type="SAM" id="MobiDB-lite"/>
    </source>
</evidence>
<comment type="subcellular location">
    <subcellularLocation>
        <location evidence="1">Membrane</location>
        <topology evidence="1">Multi-pass membrane protein</topology>
    </subcellularLocation>
</comment>
<evidence type="ECO:0000256" key="3">
    <source>
        <dbReference type="ARBA" id="ARBA00022692"/>
    </source>
</evidence>
<dbReference type="Gene3D" id="1.20.1250.20">
    <property type="entry name" value="MFS general substrate transporter like domains"/>
    <property type="match status" value="1"/>
</dbReference>
<feature type="transmembrane region" description="Helical" evidence="7">
    <location>
        <begin position="515"/>
        <end position="538"/>
    </location>
</feature>
<feature type="transmembrane region" description="Helical" evidence="7">
    <location>
        <begin position="71"/>
        <end position="94"/>
    </location>
</feature>
<keyword evidence="2" id="KW-0813">Transport</keyword>
<keyword evidence="3 7" id="KW-0812">Transmembrane</keyword>
<protein>
    <submittedName>
        <fullName evidence="9">MFS transporter</fullName>
    </submittedName>
</protein>
<keyword evidence="4 7" id="KW-1133">Transmembrane helix</keyword>
<feature type="transmembrane region" description="Helical" evidence="7">
    <location>
        <begin position="228"/>
        <end position="254"/>
    </location>
</feature>
<feature type="transmembrane region" description="Helical" evidence="7">
    <location>
        <begin position="361"/>
        <end position="384"/>
    </location>
</feature>
<proteinExistence type="predicted"/>
<evidence type="ECO:0000313" key="10">
    <source>
        <dbReference type="Proteomes" id="UP001293718"/>
    </source>
</evidence>
<evidence type="ECO:0000256" key="1">
    <source>
        <dbReference type="ARBA" id="ARBA00004141"/>
    </source>
</evidence>
<evidence type="ECO:0000256" key="4">
    <source>
        <dbReference type="ARBA" id="ARBA00022989"/>
    </source>
</evidence>
<organism evidence="9 10">
    <name type="scientific">Azohydromonas lata</name>
    <dbReference type="NCBI Taxonomy" id="45677"/>
    <lineage>
        <taxon>Bacteria</taxon>
        <taxon>Pseudomonadati</taxon>
        <taxon>Pseudomonadota</taxon>
        <taxon>Betaproteobacteria</taxon>
        <taxon>Burkholderiales</taxon>
        <taxon>Sphaerotilaceae</taxon>
        <taxon>Azohydromonas</taxon>
    </lineage>
</organism>
<feature type="transmembrane region" description="Helical" evidence="7">
    <location>
        <begin position="260"/>
        <end position="279"/>
    </location>
</feature>
<evidence type="ECO:0000256" key="7">
    <source>
        <dbReference type="SAM" id="Phobius"/>
    </source>
</evidence>
<name>A0ABU5IHV0_9BURK</name>
<feature type="transmembrane region" description="Helical" evidence="7">
    <location>
        <begin position="166"/>
        <end position="184"/>
    </location>
</feature>
<reference evidence="9 10" key="1">
    <citation type="submission" date="2023-11" db="EMBL/GenBank/DDBJ databases">
        <title>Draft genome of Azohydromonas lata strain H1 (DSM1123), a polyhydroxyalkanoate producer.</title>
        <authorList>
            <person name="Traversa D."/>
            <person name="D'Addabbo P."/>
            <person name="Pazzani C."/>
            <person name="Manzari C."/>
            <person name="Chiara M."/>
            <person name="Scrascia M."/>
        </authorList>
    </citation>
    <scope>NUCLEOTIDE SEQUENCE [LARGE SCALE GENOMIC DNA]</scope>
    <source>
        <strain evidence="9 10">H1</strain>
    </source>
</reference>
<feature type="compositionally biased region" description="Pro residues" evidence="6">
    <location>
        <begin position="561"/>
        <end position="571"/>
    </location>
</feature>
<feature type="domain" description="Major facilitator superfamily (MFS) profile" evidence="8">
    <location>
        <begin position="41"/>
        <end position="538"/>
    </location>
</feature>
<gene>
    <name evidence="9" type="ORF">SM757_19290</name>
</gene>
<evidence type="ECO:0000313" key="9">
    <source>
        <dbReference type="EMBL" id="MDZ5458728.1"/>
    </source>
</evidence>
<dbReference type="PROSITE" id="PS50850">
    <property type="entry name" value="MFS"/>
    <property type="match status" value="1"/>
</dbReference>
<dbReference type="PANTHER" id="PTHR42718:SF9">
    <property type="entry name" value="MAJOR FACILITATOR SUPERFAMILY MULTIDRUG TRANSPORTER MFSC"/>
    <property type="match status" value="1"/>
</dbReference>
<dbReference type="InterPro" id="IPR020846">
    <property type="entry name" value="MFS_dom"/>
</dbReference>